<proteinExistence type="predicted"/>
<dbReference type="SUPFAM" id="SSF46785">
    <property type="entry name" value="Winged helix' DNA-binding domain"/>
    <property type="match status" value="1"/>
</dbReference>
<sequence length="220" mass="25245">MQQVDKPGFLASITQHIRDSMYEFGIMKQTDLEQEVLARLGMLEDEAKHNTVKRRIYDALSTFLALNILQKQDKTLYWRGFPGPETFNTSILSSPSVQTKEIVLKEESECDPNFLSEEFLNNASADDLNSKLEELNTEIQQIEQKINFYDFFLNKKPEEGEQMVKLPFTVCATRDQKSSVLLPQNCGQDTRKVGLVLGKEGVTLMRDEQIIASLVEDWQE</sequence>
<dbReference type="InterPro" id="IPR003316">
    <property type="entry name" value="E2F_WHTH_DNA-bd_dom"/>
</dbReference>
<feature type="domain" description="E2F/DP family winged-helix DNA-binding" evidence="1">
    <location>
        <begin position="5"/>
        <end position="80"/>
    </location>
</feature>
<dbReference type="GO" id="GO:0051726">
    <property type="term" value="P:regulation of cell cycle"/>
    <property type="evidence" value="ECO:0007669"/>
    <property type="project" value="InterPro"/>
</dbReference>
<evidence type="ECO:0000313" key="5">
    <source>
        <dbReference type="EMBL" id="CAL6031154.1"/>
    </source>
</evidence>
<dbReference type="Gene3D" id="1.10.10.10">
    <property type="entry name" value="Winged helix-like DNA-binding domain superfamily/Winged helix DNA-binding domain"/>
    <property type="match status" value="1"/>
</dbReference>
<reference evidence="2" key="1">
    <citation type="submission" date="2023-06" db="EMBL/GenBank/DDBJ databases">
        <authorList>
            <person name="Kurt Z."/>
        </authorList>
    </citation>
    <scope>NUCLEOTIDE SEQUENCE</scope>
</reference>
<dbReference type="EMBL" id="CAXDID020000119">
    <property type="protein sequence ID" value="CAL6031154.1"/>
    <property type="molecule type" value="Genomic_DNA"/>
</dbReference>
<dbReference type="PANTHER" id="PTHR12548:SF9">
    <property type="entry name" value="TRANSCRIPTION FACTOR DP"/>
    <property type="match status" value="1"/>
</dbReference>
<evidence type="ECO:0000313" key="4">
    <source>
        <dbReference type="EMBL" id="CAL5985476.1"/>
    </source>
</evidence>
<evidence type="ECO:0000313" key="7">
    <source>
        <dbReference type="Proteomes" id="UP001642409"/>
    </source>
</evidence>
<evidence type="ECO:0000313" key="6">
    <source>
        <dbReference type="EMBL" id="CAL6067858.1"/>
    </source>
</evidence>
<dbReference type="SMART" id="SM01372">
    <property type="entry name" value="E2F_TDP"/>
    <property type="match status" value="1"/>
</dbReference>
<dbReference type="GO" id="GO:0005634">
    <property type="term" value="C:nucleus"/>
    <property type="evidence" value="ECO:0007669"/>
    <property type="project" value="TreeGrafter"/>
</dbReference>
<protein>
    <recommendedName>
        <fullName evidence="1">E2F/DP family winged-helix DNA-binding domain-containing protein</fullName>
    </recommendedName>
</protein>
<accession>A0AA86N679</accession>
<evidence type="ECO:0000313" key="2">
    <source>
        <dbReference type="EMBL" id="CAI9913274.1"/>
    </source>
</evidence>
<name>A0AA86N679_9EUKA</name>
<dbReference type="PANTHER" id="PTHR12548">
    <property type="entry name" value="TRANSCRIPTION FACTOR DP"/>
    <property type="match status" value="1"/>
</dbReference>
<organism evidence="2">
    <name type="scientific">Hexamita inflata</name>
    <dbReference type="NCBI Taxonomy" id="28002"/>
    <lineage>
        <taxon>Eukaryota</taxon>
        <taxon>Metamonada</taxon>
        <taxon>Diplomonadida</taxon>
        <taxon>Hexamitidae</taxon>
        <taxon>Hexamitinae</taxon>
        <taxon>Hexamita</taxon>
    </lineage>
</organism>
<evidence type="ECO:0000313" key="3">
    <source>
        <dbReference type="EMBL" id="CAI9915549.1"/>
    </source>
</evidence>
<keyword evidence="7" id="KW-1185">Reference proteome</keyword>
<gene>
    <name evidence="3" type="ORF">HINF_LOCUS3194</name>
    <name evidence="5" type="ORF">HINF_LOCUS33866</name>
    <name evidence="6" type="ORF">HINF_LOCUS53224</name>
    <name evidence="4" type="ORF">HINF_LOCUS8937</name>
    <name evidence="2" type="ORF">HINF_LOCUS919</name>
</gene>
<reference evidence="4 7" key="2">
    <citation type="submission" date="2024-07" db="EMBL/GenBank/DDBJ databases">
        <authorList>
            <person name="Akdeniz Z."/>
        </authorList>
    </citation>
    <scope>NUCLEOTIDE SEQUENCE [LARGE SCALE GENOMIC DNA]</scope>
</reference>
<dbReference type="EMBL" id="CATOUU010000075">
    <property type="protein sequence ID" value="CAI9915549.1"/>
    <property type="molecule type" value="Genomic_DNA"/>
</dbReference>
<dbReference type="InterPro" id="IPR036390">
    <property type="entry name" value="WH_DNA-bd_sf"/>
</dbReference>
<dbReference type="GO" id="GO:0000977">
    <property type="term" value="F:RNA polymerase II transcription regulatory region sequence-specific DNA binding"/>
    <property type="evidence" value="ECO:0007669"/>
    <property type="project" value="TreeGrafter"/>
</dbReference>
<comment type="caution">
    <text evidence="2">The sequence shown here is derived from an EMBL/GenBank/DDBJ whole genome shotgun (WGS) entry which is preliminary data.</text>
</comment>
<dbReference type="GO" id="GO:0000981">
    <property type="term" value="F:DNA-binding transcription factor activity, RNA polymerase II-specific"/>
    <property type="evidence" value="ECO:0007669"/>
    <property type="project" value="TreeGrafter"/>
</dbReference>
<evidence type="ECO:0000259" key="1">
    <source>
        <dbReference type="SMART" id="SM01372"/>
    </source>
</evidence>
<dbReference type="EMBL" id="CAXDID020000270">
    <property type="protein sequence ID" value="CAL6067858.1"/>
    <property type="molecule type" value="Genomic_DNA"/>
</dbReference>
<dbReference type="GO" id="GO:0005667">
    <property type="term" value="C:transcription regulator complex"/>
    <property type="evidence" value="ECO:0007669"/>
    <property type="project" value="InterPro"/>
</dbReference>
<dbReference type="InterPro" id="IPR036388">
    <property type="entry name" value="WH-like_DNA-bd_sf"/>
</dbReference>
<dbReference type="Proteomes" id="UP001642409">
    <property type="component" value="Unassembled WGS sequence"/>
</dbReference>
<dbReference type="EMBL" id="CATOUU010000022">
    <property type="protein sequence ID" value="CAI9913274.1"/>
    <property type="molecule type" value="Genomic_DNA"/>
</dbReference>
<dbReference type="EMBL" id="CAXDID020000019">
    <property type="protein sequence ID" value="CAL5985476.1"/>
    <property type="molecule type" value="Genomic_DNA"/>
</dbReference>
<dbReference type="AlphaFoldDB" id="A0AA86N679"/>
<dbReference type="InterPro" id="IPR015648">
    <property type="entry name" value="Transcrpt_fac_DP"/>
</dbReference>